<dbReference type="InterPro" id="IPR050611">
    <property type="entry name" value="ABCF"/>
</dbReference>
<dbReference type="InterPro" id="IPR003439">
    <property type="entry name" value="ABC_transporter-like_ATP-bd"/>
</dbReference>
<dbReference type="PANTHER" id="PTHR19211:SF6">
    <property type="entry name" value="BLL7188 PROTEIN"/>
    <property type="match status" value="1"/>
</dbReference>
<comment type="caution">
    <text evidence="4">The sequence shown here is derived from an EMBL/GenBank/DDBJ whole genome shotgun (WGS) entry which is preliminary data.</text>
</comment>
<accession>A0ABS6T424</accession>
<keyword evidence="1" id="KW-0677">Repeat</keyword>
<dbReference type="SMART" id="SM00382">
    <property type="entry name" value="AAA"/>
    <property type="match status" value="2"/>
</dbReference>
<keyword evidence="4" id="KW-0067">ATP-binding</keyword>
<reference evidence="4 5" key="1">
    <citation type="submission" date="2021-05" db="EMBL/GenBank/DDBJ databases">
        <title>Culturable bacteria isolated from Daya Bay.</title>
        <authorList>
            <person name="Zheng W."/>
            <person name="Yu S."/>
            <person name="Huang Y."/>
        </authorList>
    </citation>
    <scope>NUCLEOTIDE SEQUENCE [LARGE SCALE GENOMIC DNA]</scope>
    <source>
        <strain evidence="4 5">DP4N28-5</strain>
    </source>
</reference>
<keyword evidence="5" id="KW-1185">Reference proteome</keyword>
<dbReference type="Proteomes" id="UP000756530">
    <property type="component" value="Unassembled WGS sequence"/>
</dbReference>
<dbReference type="RefSeq" id="WP_218392919.1">
    <property type="nucleotide sequence ID" value="NZ_JAHUZE010000003.1"/>
</dbReference>
<keyword evidence="4" id="KW-0547">Nucleotide-binding</keyword>
<evidence type="ECO:0000256" key="1">
    <source>
        <dbReference type="ARBA" id="ARBA00022737"/>
    </source>
</evidence>
<evidence type="ECO:0000259" key="3">
    <source>
        <dbReference type="PROSITE" id="PS50893"/>
    </source>
</evidence>
<protein>
    <submittedName>
        <fullName evidence="4">ATP-binding cassette domain-containing protein</fullName>
    </submittedName>
</protein>
<dbReference type="EMBL" id="JAHUZE010000003">
    <property type="protein sequence ID" value="MBV7379725.1"/>
    <property type="molecule type" value="Genomic_DNA"/>
</dbReference>
<name>A0ABS6T424_9RHOB</name>
<organism evidence="4 5">
    <name type="scientific">Maritimibacter dapengensis</name>
    <dbReference type="NCBI Taxonomy" id="2836868"/>
    <lineage>
        <taxon>Bacteria</taxon>
        <taxon>Pseudomonadati</taxon>
        <taxon>Pseudomonadota</taxon>
        <taxon>Alphaproteobacteria</taxon>
        <taxon>Rhodobacterales</taxon>
        <taxon>Roseobacteraceae</taxon>
        <taxon>Maritimibacter</taxon>
    </lineage>
</organism>
<dbReference type="PANTHER" id="PTHR19211">
    <property type="entry name" value="ATP-BINDING TRANSPORT PROTEIN-RELATED"/>
    <property type="match status" value="1"/>
</dbReference>
<evidence type="ECO:0000313" key="5">
    <source>
        <dbReference type="Proteomes" id="UP000756530"/>
    </source>
</evidence>
<feature type="domain" description="ABC transporter" evidence="3">
    <location>
        <begin position="5"/>
        <end position="231"/>
    </location>
</feature>
<proteinExistence type="predicted"/>
<dbReference type="Pfam" id="PF00005">
    <property type="entry name" value="ABC_tran"/>
    <property type="match status" value="2"/>
</dbReference>
<sequence length="517" mass="55652">MSAYLTLTNITLTAPDDRVLCPDLTLAFGRERTGIVGQNGSGKSTLLDLMMRDTPGVSRSGTVGRLVQDWTDLHLRTIEALGIADAMDRLTRIEAGTGTGDDIERADWMLPTRLAEALDRIGLPADTAERRLADLSGGQVMRLGLVRLMLEAPDLILLDEPTNNLDDEGRALVRDLIAGWSGGVVFASHDRALLETMDRIVELTPKGAQLFGGGWSSFAEARAARREREAAALEEAERDLARTRRAIRAQAEKKARRDRHGRAIRARGGQPKMLLDAMEDRADRTSGRDARLAEKLEAQADRARALAADKIEVARDLRIDMAAGATHGVVLTVTDLTRRRGSFTLGPLDLTIVAGEHVALSGPNGSGKSTLIAALHGHGATKGRLALLDQNVSLLTPADTILANLKRAHPELTDNDAHATLARFAFRNTDAERQVRTLSGGERLRAGLAVILGGTEPPSLIILDEPTNHLDIEAVETLEDALATYPGALLIVSHDTALLDAIGIDRTLRLDAGQLAP</sequence>
<dbReference type="InterPro" id="IPR003593">
    <property type="entry name" value="AAA+_ATPase"/>
</dbReference>
<feature type="region of interest" description="Disordered" evidence="2">
    <location>
        <begin position="249"/>
        <end position="270"/>
    </location>
</feature>
<feature type="compositionally biased region" description="Basic residues" evidence="2">
    <location>
        <begin position="256"/>
        <end position="265"/>
    </location>
</feature>
<dbReference type="PROSITE" id="PS50893">
    <property type="entry name" value="ABC_TRANSPORTER_2"/>
    <property type="match status" value="1"/>
</dbReference>
<evidence type="ECO:0000313" key="4">
    <source>
        <dbReference type="EMBL" id="MBV7379725.1"/>
    </source>
</evidence>
<dbReference type="GO" id="GO:0005524">
    <property type="term" value="F:ATP binding"/>
    <property type="evidence" value="ECO:0007669"/>
    <property type="project" value="UniProtKB-KW"/>
</dbReference>
<gene>
    <name evidence="4" type="ORF">KJP28_12400</name>
</gene>
<evidence type="ECO:0000256" key="2">
    <source>
        <dbReference type="SAM" id="MobiDB-lite"/>
    </source>
</evidence>